<feature type="chain" id="PRO_5003256854" description="Type 9 secretion system plug protein N-terminal domain-containing protein" evidence="1">
    <location>
        <begin position="29"/>
        <end position="444"/>
    </location>
</feature>
<dbReference type="Proteomes" id="UP000000310">
    <property type="component" value="Chromosome"/>
</dbReference>
<evidence type="ECO:0000256" key="1">
    <source>
        <dbReference type="SAM" id="SignalP"/>
    </source>
</evidence>
<dbReference type="HOGENOM" id="CLU_049143_0_0_10"/>
<dbReference type="EMBL" id="CP002545">
    <property type="protein sequence ID" value="ADY51653.1"/>
    <property type="molecule type" value="Genomic_DNA"/>
</dbReference>
<dbReference type="STRING" id="762903.Pedsa_1083"/>
<dbReference type="AlphaFoldDB" id="F0SBK7"/>
<sequence>MLNWCMLRKLCLLSLGFILVIFQHHAIAQNKNKKQRKTIISTPRSELLYTDYSYIPEIKSVELYNSEKVQSFPVIHLGSGDELILKFDDLRADNRSFYYTLVHCDAEWKPSPLSPIDYFESFTEDRINDYKISFNTFQKYIHYELRIPNQTVKPKLSGNYLLKVYEDGDQERLLLTKRFFIINPKVRVNAIITQSSIVKERDKRQKVNFVIQHPGFIVQNPYQEIRAVVMQNERFDTQKMTNVPLFIRNDQLVYEDVKTNDFDGGNEFRRFDTRSLRFKSQTTENINQDSLYHIKLFADPVWNTPTYTSQFDENGNFYIINQDGSNENYDADYCWVYFTLLSTPPSENGNAYIVGKFNNYRKDEASKLIYDATNKLYYTKLLLKQGVTDYHYTWADNKGSIIDDNAFDGDFYETENSYQILVYYKQPGSRYEELISYTMLNSRK</sequence>
<dbReference type="SUPFAM" id="SSF48065">
    <property type="entry name" value="DBL homology domain (DH-domain)"/>
    <property type="match status" value="1"/>
</dbReference>
<dbReference type="KEGG" id="psn:Pedsa_1083"/>
<dbReference type="Pfam" id="PF17116">
    <property type="entry name" value="T9SS_plug_1st"/>
    <property type="match status" value="1"/>
</dbReference>
<gene>
    <name evidence="3" type="ordered locus">Pedsa_1083</name>
</gene>
<protein>
    <recommendedName>
        <fullName evidence="2">Type 9 secretion system plug protein N-terminal domain-containing protein</fullName>
    </recommendedName>
</protein>
<evidence type="ECO:0000313" key="4">
    <source>
        <dbReference type="Proteomes" id="UP000000310"/>
    </source>
</evidence>
<dbReference type="OrthoDB" id="1522602at2"/>
<evidence type="ECO:0000259" key="2">
    <source>
        <dbReference type="Pfam" id="PF17116"/>
    </source>
</evidence>
<feature type="signal peptide" evidence="1">
    <location>
        <begin position="1"/>
        <end position="28"/>
    </location>
</feature>
<dbReference type="eggNOG" id="ENOG502Z7QJ">
    <property type="taxonomic scope" value="Bacteria"/>
</dbReference>
<reference evidence="3 4" key="1">
    <citation type="journal article" date="2011" name="Stand. Genomic Sci.">
        <title>Complete genome sequence of the gliding, heparinolytic Pedobacter saltans type strain (113).</title>
        <authorList>
            <person name="Liolios K."/>
            <person name="Sikorski J."/>
            <person name="Lu M."/>
            <person name="Nolan M."/>
            <person name="Lapidus A."/>
            <person name="Lucas S."/>
            <person name="Hammon N."/>
            <person name="Deshpande S."/>
            <person name="Cheng J.F."/>
            <person name="Tapia R."/>
            <person name="Han C."/>
            <person name="Goodwin L."/>
            <person name="Pitluck S."/>
            <person name="Huntemann M."/>
            <person name="Ivanova N."/>
            <person name="Pagani I."/>
            <person name="Mavromatis K."/>
            <person name="Ovchinikova G."/>
            <person name="Pati A."/>
            <person name="Chen A."/>
            <person name="Palaniappan K."/>
            <person name="Land M."/>
            <person name="Hauser L."/>
            <person name="Brambilla E.M."/>
            <person name="Kotsyurbenko O."/>
            <person name="Rohde M."/>
            <person name="Tindall B.J."/>
            <person name="Abt B."/>
            <person name="Goker M."/>
            <person name="Detter J.C."/>
            <person name="Woyke T."/>
            <person name="Bristow J."/>
            <person name="Eisen J.A."/>
            <person name="Markowitz V."/>
            <person name="Hugenholtz P."/>
            <person name="Klenk H.P."/>
            <person name="Kyrpides N.C."/>
        </authorList>
    </citation>
    <scope>NUCLEOTIDE SEQUENCE [LARGE SCALE GENOMIC DNA]</scope>
    <source>
        <strain evidence="4">ATCC 51119 / DSM 12145 / JCM 21818 / LMG 10337 / NBRC 100064 / NCIMB 13643</strain>
    </source>
</reference>
<evidence type="ECO:0000313" key="3">
    <source>
        <dbReference type="EMBL" id="ADY51653.1"/>
    </source>
</evidence>
<proteinExistence type="predicted"/>
<keyword evidence="1" id="KW-0732">Signal</keyword>
<name>F0SBK7_PSESL</name>
<feature type="domain" description="Type 9 secretion system plug protein N-terminal" evidence="2">
    <location>
        <begin position="58"/>
        <end position="182"/>
    </location>
</feature>
<dbReference type="InterPro" id="IPR035899">
    <property type="entry name" value="DBL_dom_sf"/>
</dbReference>
<keyword evidence="4" id="KW-1185">Reference proteome</keyword>
<accession>F0SBK7</accession>
<dbReference type="InterPro" id="IPR031345">
    <property type="entry name" value="T9SS_Plug_N"/>
</dbReference>
<organism evidence="3 4">
    <name type="scientific">Pseudopedobacter saltans (strain ATCC 51119 / DSM 12145 / JCM 21818 / CCUG 39354 / LMG 10337 / NBRC 100064 / NCIMB 13643)</name>
    <name type="common">Pedobacter saltans</name>
    <dbReference type="NCBI Taxonomy" id="762903"/>
    <lineage>
        <taxon>Bacteria</taxon>
        <taxon>Pseudomonadati</taxon>
        <taxon>Bacteroidota</taxon>
        <taxon>Sphingobacteriia</taxon>
        <taxon>Sphingobacteriales</taxon>
        <taxon>Sphingobacteriaceae</taxon>
        <taxon>Pseudopedobacter</taxon>
    </lineage>
</organism>
<reference evidence="4" key="2">
    <citation type="submission" date="2011-02" db="EMBL/GenBank/DDBJ databases">
        <title>The complete genome of Pedobacter saltans DSM 12145.</title>
        <authorList>
            <consortium name="US DOE Joint Genome Institute (JGI-PGF)"/>
            <person name="Lucas S."/>
            <person name="Copeland A."/>
            <person name="Lapidus A."/>
            <person name="Bruce D."/>
            <person name="Goodwin L."/>
            <person name="Pitluck S."/>
            <person name="Kyrpides N."/>
            <person name="Mavromatis K."/>
            <person name="Pagani I."/>
            <person name="Ivanova N."/>
            <person name="Ovchinnikova G."/>
            <person name="Lu M."/>
            <person name="Detter J.C."/>
            <person name="Han C."/>
            <person name="Land M."/>
            <person name="Hauser L."/>
            <person name="Markowitz V."/>
            <person name="Cheng J.-F."/>
            <person name="Hugenholtz P."/>
            <person name="Woyke T."/>
            <person name="Wu D."/>
            <person name="Tindall B."/>
            <person name="Pomrenke H.G."/>
            <person name="Brambilla E."/>
            <person name="Klenk H.-P."/>
            <person name="Eisen J.A."/>
        </authorList>
    </citation>
    <scope>NUCLEOTIDE SEQUENCE [LARGE SCALE GENOMIC DNA]</scope>
    <source>
        <strain evidence="4">ATCC 51119 / DSM 12145 / JCM 21818 / LMG 10337 / NBRC 100064 / NCIMB 13643</strain>
    </source>
</reference>